<sequence length="285" mass="32564">MNRYTALTIVKISCVLLHVPLVSLEQTPSFLAYRSNEYNVTYRFEALLRQSGSHLHLNPLLDQLSQIKIQVNLSFSRVLQCTKWDEDKCSFTPKSLRIVNSIKKYPLNLLINKLLTENGLSTNKCLSYKQTMNFKLKSKCPNSCDDLIERAKDLIQFTSAQDIQDHIINKGPVVMALKCNSHSNQNRGSNILRSLINKENSKDDLKIPEFLCLIEDGSSLNEDSGEKTIRTLASGFLVCQSWHTEMDGKIRWKSLDQFGTQYRVDGRVNVGEKNQYILGYFGFDV</sequence>
<dbReference type="Proteomes" id="UP000683925">
    <property type="component" value="Unassembled WGS sequence"/>
</dbReference>
<name>A0A8S1Y065_PAROT</name>
<keyword evidence="1" id="KW-0732">Signal</keyword>
<comment type="caution">
    <text evidence="2">The sequence shown here is derived from an EMBL/GenBank/DDBJ whole genome shotgun (WGS) entry which is preliminary data.</text>
</comment>
<gene>
    <name evidence="2" type="ORF">POCTA_138.1.T1400039</name>
</gene>
<feature type="signal peptide" evidence="1">
    <location>
        <begin position="1"/>
        <end position="24"/>
    </location>
</feature>
<dbReference type="AlphaFoldDB" id="A0A8S1Y065"/>
<dbReference type="EMBL" id="CAJJDP010000141">
    <property type="protein sequence ID" value="CAD8207110.1"/>
    <property type="molecule type" value="Genomic_DNA"/>
</dbReference>
<accession>A0A8S1Y065</accession>
<evidence type="ECO:0000256" key="1">
    <source>
        <dbReference type="SAM" id="SignalP"/>
    </source>
</evidence>
<reference evidence="2" key="1">
    <citation type="submission" date="2021-01" db="EMBL/GenBank/DDBJ databases">
        <authorList>
            <consortium name="Genoscope - CEA"/>
            <person name="William W."/>
        </authorList>
    </citation>
    <scope>NUCLEOTIDE SEQUENCE</scope>
</reference>
<evidence type="ECO:0000313" key="2">
    <source>
        <dbReference type="EMBL" id="CAD8207110.1"/>
    </source>
</evidence>
<proteinExistence type="predicted"/>
<keyword evidence="3" id="KW-1185">Reference proteome</keyword>
<feature type="chain" id="PRO_5035747137" evidence="1">
    <location>
        <begin position="25"/>
        <end position="285"/>
    </location>
</feature>
<organism evidence="2 3">
    <name type="scientific">Paramecium octaurelia</name>
    <dbReference type="NCBI Taxonomy" id="43137"/>
    <lineage>
        <taxon>Eukaryota</taxon>
        <taxon>Sar</taxon>
        <taxon>Alveolata</taxon>
        <taxon>Ciliophora</taxon>
        <taxon>Intramacronucleata</taxon>
        <taxon>Oligohymenophorea</taxon>
        <taxon>Peniculida</taxon>
        <taxon>Parameciidae</taxon>
        <taxon>Paramecium</taxon>
    </lineage>
</organism>
<evidence type="ECO:0000313" key="3">
    <source>
        <dbReference type="Proteomes" id="UP000683925"/>
    </source>
</evidence>
<protein>
    <submittedName>
        <fullName evidence="2">Uncharacterized protein</fullName>
    </submittedName>
</protein>